<accession>A0A2L2TTL6</accession>
<dbReference type="InterPro" id="IPR000330">
    <property type="entry name" value="SNF2_N"/>
</dbReference>
<feature type="region of interest" description="Disordered" evidence="3">
    <location>
        <begin position="97"/>
        <end position="159"/>
    </location>
</feature>
<dbReference type="InterPro" id="IPR038718">
    <property type="entry name" value="SNF2-like_sf"/>
</dbReference>
<feature type="compositionally biased region" description="Acidic residues" evidence="3">
    <location>
        <begin position="135"/>
        <end position="150"/>
    </location>
</feature>
<sequence length="205" mass="22845">MTQESIPVLILDESHDAKKPTSKLNRAIFHLDYSRILMLTGTPIHNTLADLAGQTMLLPGRGFFTSSDHFSHLCIKALGQPERDIQTIIEFFRQPNAQPLEDTDAHNEDDELGVNEDTQEDPADGDYDDGRVLPEENEEVVGNDDDDADDMSSCASHGGRQDRKRVIGLAKGYLGSCVAKQVLRDNTIKKAGVPYVEKRKEHLFI</sequence>
<dbReference type="InterPro" id="IPR027417">
    <property type="entry name" value="P-loop_NTPase"/>
</dbReference>
<keyword evidence="1" id="KW-0547">Nucleotide-binding</keyword>
<protein>
    <recommendedName>
        <fullName evidence="4">SNF2 N-terminal domain-containing protein</fullName>
    </recommendedName>
</protein>
<name>A0A2L2TTL6_9HYPO</name>
<evidence type="ECO:0000256" key="2">
    <source>
        <dbReference type="ARBA" id="ARBA00022840"/>
    </source>
</evidence>
<dbReference type="GO" id="GO:0005524">
    <property type="term" value="F:ATP binding"/>
    <property type="evidence" value="ECO:0007669"/>
    <property type="project" value="InterPro"/>
</dbReference>
<feature type="domain" description="SNF2 N-terminal" evidence="4">
    <location>
        <begin position="6"/>
        <end position="70"/>
    </location>
</feature>
<dbReference type="Proteomes" id="UP000245910">
    <property type="component" value="Chromosome I"/>
</dbReference>
<evidence type="ECO:0000313" key="6">
    <source>
        <dbReference type="Proteomes" id="UP000245910"/>
    </source>
</evidence>
<dbReference type="SUPFAM" id="SSF52540">
    <property type="entry name" value="P-loop containing nucleoside triphosphate hydrolases"/>
    <property type="match status" value="1"/>
</dbReference>
<proteinExistence type="predicted"/>
<feature type="compositionally biased region" description="Acidic residues" evidence="3">
    <location>
        <begin position="107"/>
        <end position="127"/>
    </location>
</feature>
<evidence type="ECO:0000259" key="4">
    <source>
        <dbReference type="Pfam" id="PF00176"/>
    </source>
</evidence>
<keyword evidence="2" id="KW-0067">ATP-binding</keyword>
<evidence type="ECO:0000256" key="1">
    <source>
        <dbReference type="ARBA" id="ARBA00022741"/>
    </source>
</evidence>
<evidence type="ECO:0000256" key="3">
    <source>
        <dbReference type="SAM" id="MobiDB-lite"/>
    </source>
</evidence>
<keyword evidence="6" id="KW-1185">Reference proteome</keyword>
<reference evidence="6" key="1">
    <citation type="submission" date="2014-10" db="EMBL/GenBank/DDBJ databases">
        <authorList>
            <person name="King R."/>
        </authorList>
    </citation>
    <scope>NUCLEOTIDE SEQUENCE [LARGE SCALE GENOMIC DNA]</scope>
    <source>
        <strain evidence="6">A3/5</strain>
    </source>
</reference>
<dbReference type="EMBL" id="LN649229">
    <property type="protein sequence ID" value="CEI64640.1"/>
    <property type="molecule type" value="Genomic_DNA"/>
</dbReference>
<dbReference type="STRING" id="56646.A0A2L2TTL6"/>
<dbReference type="Pfam" id="PF00176">
    <property type="entry name" value="SNF2-rel_dom"/>
    <property type="match status" value="1"/>
</dbReference>
<dbReference type="Gene3D" id="3.40.50.10810">
    <property type="entry name" value="Tandem AAA-ATPase domain"/>
    <property type="match status" value="1"/>
</dbReference>
<evidence type="ECO:0000313" key="5">
    <source>
        <dbReference type="EMBL" id="CEI64640.1"/>
    </source>
</evidence>
<organism evidence="5 6">
    <name type="scientific">Fusarium venenatum</name>
    <dbReference type="NCBI Taxonomy" id="56646"/>
    <lineage>
        <taxon>Eukaryota</taxon>
        <taxon>Fungi</taxon>
        <taxon>Dikarya</taxon>
        <taxon>Ascomycota</taxon>
        <taxon>Pezizomycotina</taxon>
        <taxon>Sordariomycetes</taxon>
        <taxon>Hypocreomycetidae</taxon>
        <taxon>Hypocreales</taxon>
        <taxon>Nectriaceae</taxon>
        <taxon>Fusarium</taxon>
    </lineage>
</organism>
<dbReference type="AlphaFoldDB" id="A0A2L2TTL6"/>